<organism evidence="1 2">
    <name type="scientific">Coprinopsis marcescibilis</name>
    <name type="common">Agaric fungus</name>
    <name type="synonym">Psathyrella marcescibilis</name>
    <dbReference type="NCBI Taxonomy" id="230819"/>
    <lineage>
        <taxon>Eukaryota</taxon>
        <taxon>Fungi</taxon>
        <taxon>Dikarya</taxon>
        <taxon>Basidiomycota</taxon>
        <taxon>Agaricomycotina</taxon>
        <taxon>Agaricomycetes</taxon>
        <taxon>Agaricomycetidae</taxon>
        <taxon>Agaricales</taxon>
        <taxon>Agaricineae</taxon>
        <taxon>Psathyrellaceae</taxon>
        <taxon>Coprinopsis</taxon>
    </lineage>
</organism>
<reference evidence="1 2" key="1">
    <citation type="journal article" date="2019" name="Nat. Ecol. Evol.">
        <title>Megaphylogeny resolves global patterns of mushroom evolution.</title>
        <authorList>
            <person name="Varga T."/>
            <person name="Krizsan K."/>
            <person name="Foldi C."/>
            <person name="Dima B."/>
            <person name="Sanchez-Garcia M."/>
            <person name="Sanchez-Ramirez S."/>
            <person name="Szollosi G.J."/>
            <person name="Szarkandi J.G."/>
            <person name="Papp V."/>
            <person name="Albert L."/>
            <person name="Andreopoulos W."/>
            <person name="Angelini C."/>
            <person name="Antonin V."/>
            <person name="Barry K.W."/>
            <person name="Bougher N.L."/>
            <person name="Buchanan P."/>
            <person name="Buyck B."/>
            <person name="Bense V."/>
            <person name="Catcheside P."/>
            <person name="Chovatia M."/>
            <person name="Cooper J."/>
            <person name="Damon W."/>
            <person name="Desjardin D."/>
            <person name="Finy P."/>
            <person name="Geml J."/>
            <person name="Haridas S."/>
            <person name="Hughes K."/>
            <person name="Justo A."/>
            <person name="Karasinski D."/>
            <person name="Kautmanova I."/>
            <person name="Kiss B."/>
            <person name="Kocsube S."/>
            <person name="Kotiranta H."/>
            <person name="LaButti K.M."/>
            <person name="Lechner B.E."/>
            <person name="Liimatainen K."/>
            <person name="Lipzen A."/>
            <person name="Lukacs Z."/>
            <person name="Mihaltcheva S."/>
            <person name="Morgado L.N."/>
            <person name="Niskanen T."/>
            <person name="Noordeloos M.E."/>
            <person name="Ohm R.A."/>
            <person name="Ortiz-Santana B."/>
            <person name="Ovrebo C."/>
            <person name="Racz N."/>
            <person name="Riley R."/>
            <person name="Savchenko A."/>
            <person name="Shiryaev A."/>
            <person name="Soop K."/>
            <person name="Spirin V."/>
            <person name="Szebenyi C."/>
            <person name="Tomsovsky M."/>
            <person name="Tulloss R.E."/>
            <person name="Uehling J."/>
            <person name="Grigoriev I.V."/>
            <person name="Vagvolgyi C."/>
            <person name="Papp T."/>
            <person name="Martin F.M."/>
            <person name="Miettinen O."/>
            <person name="Hibbett D.S."/>
            <person name="Nagy L.G."/>
        </authorList>
    </citation>
    <scope>NUCLEOTIDE SEQUENCE [LARGE SCALE GENOMIC DNA]</scope>
    <source>
        <strain evidence="1 2">CBS 121175</strain>
    </source>
</reference>
<evidence type="ECO:0000313" key="2">
    <source>
        <dbReference type="Proteomes" id="UP000307440"/>
    </source>
</evidence>
<dbReference type="InterPro" id="IPR032710">
    <property type="entry name" value="NTF2-like_dom_sf"/>
</dbReference>
<evidence type="ECO:0000313" key="1">
    <source>
        <dbReference type="EMBL" id="TFK21993.1"/>
    </source>
</evidence>
<dbReference type="Gene3D" id="3.10.450.50">
    <property type="match status" value="1"/>
</dbReference>
<name>A0A5C3KQ68_COPMA</name>
<accession>A0A5C3KQ68</accession>
<gene>
    <name evidence="1" type="ORF">FA15DRAFT_706782</name>
</gene>
<protein>
    <recommendedName>
        <fullName evidence="3">SnoaL-like domain-containing protein</fullName>
    </recommendedName>
</protein>
<dbReference type="AlphaFoldDB" id="A0A5C3KQ68"/>
<dbReference type="OrthoDB" id="10424054at2759"/>
<dbReference type="SUPFAM" id="SSF54427">
    <property type="entry name" value="NTF2-like"/>
    <property type="match status" value="1"/>
</dbReference>
<dbReference type="EMBL" id="ML210253">
    <property type="protein sequence ID" value="TFK21993.1"/>
    <property type="molecule type" value="Genomic_DNA"/>
</dbReference>
<proteinExistence type="predicted"/>
<dbReference type="CDD" id="cd00531">
    <property type="entry name" value="NTF2_like"/>
    <property type="match status" value="1"/>
</dbReference>
<evidence type="ECO:0008006" key="3">
    <source>
        <dbReference type="Google" id="ProtNLM"/>
    </source>
</evidence>
<dbReference type="Proteomes" id="UP000307440">
    <property type="component" value="Unassembled WGS sequence"/>
</dbReference>
<sequence length="171" mass="19657">MRFELRPSQPVSNVSEAEYQASMRWIIAIYDAGDARNLDKLWQFFEDDSITYFGDLPPVKGKAAQVQMMRQLHNATERFEHVIRSVHILHNEIIVDHEVTYVFPDKTQEIVECKVTFFKSVGRKPLEVEHLAISLKSSPNLQPWAGPLFSSGDRLIGQNILYEFPPVISVL</sequence>
<keyword evidence="2" id="KW-1185">Reference proteome</keyword>